<dbReference type="Pfam" id="PF00990">
    <property type="entry name" value="GGDEF"/>
    <property type="match status" value="1"/>
</dbReference>
<dbReference type="Pfam" id="PF13185">
    <property type="entry name" value="GAF_2"/>
    <property type="match status" value="1"/>
</dbReference>
<comment type="catalytic activity">
    <reaction evidence="3">
        <text>2 GTP = 3',3'-c-di-GMP + 2 diphosphate</text>
        <dbReference type="Rhea" id="RHEA:24898"/>
        <dbReference type="ChEBI" id="CHEBI:33019"/>
        <dbReference type="ChEBI" id="CHEBI:37565"/>
        <dbReference type="ChEBI" id="CHEBI:58805"/>
        <dbReference type="EC" id="2.7.7.65"/>
    </reaction>
</comment>
<dbReference type="SUPFAM" id="SSF55781">
    <property type="entry name" value="GAF domain-like"/>
    <property type="match status" value="1"/>
</dbReference>
<proteinExistence type="predicted"/>
<dbReference type="InterPro" id="IPR000160">
    <property type="entry name" value="GGDEF_dom"/>
</dbReference>
<accession>A0A9X1IN69</accession>
<organism evidence="5 6">
    <name type="scientific">Marinomonas algarum</name>
    <dbReference type="NCBI Taxonomy" id="2883105"/>
    <lineage>
        <taxon>Bacteria</taxon>
        <taxon>Pseudomonadati</taxon>
        <taxon>Pseudomonadota</taxon>
        <taxon>Gammaproteobacteria</taxon>
        <taxon>Oceanospirillales</taxon>
        <taxon>Oceanospirillaceae</taxon>
        <taxon>Marinomonas</taxon>
    </lineage>
</organism>
<dbReference type="SMART" id="SM00065">
    <property type="entry name" value="GAF"/>
    <property type="match status" value="1"/>
</dbReference>
<dbReference type="Gene3D" id="3.30.70.270">
    <property type="match status" value="1"/>
</dbReference>
<gene>
    <name evidence="5" type="ORF">LG368_10550</name>
</gene>
<dbReference type="AlphaFoldDB" id="A0A9X1IN69"/>
<sequence length="464" mass="51954">MRCHQTPKANLEDILDTLPISAICSDTETGKVTHVNPSFCEHFGFVFDDMTTMEEWFGQVLIEPYEFFQRVKPWMSQHTGTRSSATLDTTLLCKHRRQKRVSIRFTLLGDTKIWYLRDTTDHWVVEERLKVRGVMLEMVAKSSALSDILNVIVLQIQKESPQTVCSVLLFDKSEDRLRLGAAPDLPDFYNQAIDGVKIGMNVGSCGTSAYLNERVVVDDIAAHPYWQDYKALAAQAGLAACWSDPIRSSKGELLGTFAIYKMQPARPTEGDFELIQFASNLASIAIEHFRTQEALEHMAYSDHLTGLANRGAFFNKCDIILKDALDKKTPMSVIMMDIDNFKRINDQHGHEIGDLVLQSLAKACLAVLRRKDLMARIGGEEFAILLPETDKEEALIIAERVRVAIEKDTVVDRHHQLIPFTASLGVTCRSSGGCLTDKLLSRADKALYQAKADGKNQVASLDPS</sequence>
<evidence type="ECO:0000259" key="4">
    <source>
        <dbReference type="PROSITE" id="PS50887"/>
    </source>
</evidence>
<dbReference type="InterPro" id="IPR050469">
    <property type="entry name" value="Diguanylate_Cyclase"/>
</dbReference>
<dbReference type="InterPro" id="IPR035965">
    <property type="entry name" value="PAS-like_dom_sf"/>
</dbReference>
<dbReference type="SMART" id="SM00267">
    <property type="entry name" value="GGDEF"/>
    <property type="match status" value="1"/>
</dbReference>
<dbReference type="InterPro" id="IPR000014">
    <property type="entry name" value="PAS"/>
</dbReference>
<keyword evidence="5" id="KW-0808">Transferase</keyword>
<dbReference type="SUPFAM" id="SSF55785">
    <property type="entry name" value="PYP-like sensor domain (PAS domain)"/>
    <property type="match status" value="1"/>
</dbReference>
<keyword evidence="6" id="KW-1185">Reference proteome</keyword>
<dbReference type="Gene3D" id="3.30.450.20">
    <property type="entry name" value="PAS domain"/>
    <property type="match status" value="1"/>
</dbReference>
<dbReference type="NCBIfam" id="TIGR00254">
    <property type="entry name" value="GGDEF"/>
    <property type="match status" value="1"/>
</dbReference>
<dbReference type="InterPro" id="IPR029016">
    <property type="entry name" value="GAF-like_dom_sf"/>
</dbReference>
<dbReference type="Pfam" id="PF13188">
    <property type="entry name" value="PAS_8"/>
    <property type="match status" value="1"/>
</dbReference>
<feature type="domain" description="GGDEF" evidence="4">
    <location>
        <begin position="329"/>
        <end position="463"/>
    </location>
</feature>
<dbReference type="CDD" id="cd00130">
    <property type="entry name" value="PAS"/>
    <property type="match status" value="1"/>
</dbReference>
<protein>
    <recommendedName>
        <fullName evidence="2">diguanylate cyclase</fullName>
        <ecNumber evidence="2">2.7.7.65</ecNumber>
    </recommendedName>
</protein>
<dbReference type="SUPFAM" id="SSF55073">
    <property type="entry name" value="Nucleotide cyclase"/>
    <property type="match status" value="1"/>
</dbReference>
<dbReference type="EMBL" id="JAJATW010000015">
    <property type="protein sequence ID" value="MCB5162333.1"/>
    <property type="molecule type" value="Genomic_DNA"/>
</dbReference>
<dbReference type="PANTHER" id="PTHR45138">
    <property type="entry name" value="REGULATORY COMPONENTS OF SENSORY TRANSDUCTION SYSTEM"/>
    <property type="match status" value="1"/>
</dbReference>
<name>A0A9X1IN69_9GAMM</name>
<dbReference type="SMART" id="SM00091">
    <property type="entry name" value="PAS"/>
    <property type="match status" value="1"/>
</dbReference>
<dbReference type="GO" id="GO:0052621">
    <property type="term" value="F:diguanylate cyclase activity"/>
    <property type="evidence" value="ECO:0007669"/>
    <property type="project" value="UniProtKB-EC"/>
</dbReference>
<evidence type="ECO:0000313" key="6">
    <source>
        <dbReference type="Proteomes" id="UP001139095"/>
    </source>
</evidence>
<dbReference type="FunFam" id="3.30.70.270:FF:000001">
    <property type="entry name" value="Diguanylate cyclase domain protein"/>
    <property type="match status" value="1"/>
</dbReference>
<evidence type="ECO:0000256" key="3">
    <source>
        <dbReference type="ARBA" id="ARBA00034247"/>
    </source>
</evidence>
<dbReference type="PANTHER" id="PTHR45138:SF9">
    <property type="entry name" value="DIGUANYLATE CYCLASE DGCM-RELATED"/>
    <property type="match status" value="1"/>
</dbReference>
<comment type="cofactor">
    <cofactor evidence="1">
        <name>Mg(2+)</name>
        <dbReference type="ChEBI" id="CHEBI:18420"/>
    </cofactor>
</comment>
<dbReference type="Gene3D" id="3.30.450.40">
    <property type="match status" value="1"/>
</dbReference>
<dbReference type="Proteomes" id="UP001139095">
    <property type="component" value="Unassembled WGS sequence"/>
</dbReference>
<dbReference type="PROSITE" id="PS50887">
    <property type="entry name" value="GGDEF"/>
    <property type="match status" value="1"/>
</dbReference>
<evidence type="ECO:0000313" key="5">
    <source>
        <dbReference type="EMBL" id="MCB5162333.1"/>
    </source>
</evidence>
<dbReference type="InterPro" id="IPR043128">
    <property type="entry name" value="Rev_trsase/Diguanyl_cyclase"/>
</dbReference>
<reference evidence="5" key="1">
    <citation type="submission" date="2021-10" db="EMBL/GenBank/DDBJ databases">
        <title>Marinomonas pontica sp. nov., isolated from the Black Sea.</title>
        <authorList>
            <person name="Zhao L.-H."/>
            <person name="Xue J.-H."/>
        </authorList>
    </citation>
    <scope>NUCLEOTIDE SEQUENCE</scope>
    <source>
        <strain evidence="5">E8</strain>
    </source>
</reference>
<dbReference type="RefSeq" id="WP_226754686.1">
    <property type="nucleotide sequence ID" value="NZ_JAJATW010000015.1"/>
</dbReference>
<keyword evidence="5" id="KW-0548">Nucleotidyltransferase</keyword>
<dbReference type="InterPro" id="IPR029787">
    <property type="entry name" value="Nucleotide_cyclase"/>
</dbReference>
<dbReference type="InterPro" id="IPR003018">
    <property type="entry name" value="GAF"/>
</dbReference>
<dbReference type="CDD" id="cd01949">
    <property type="entry name" value="GGDEF"/>
    <property type="match status" value="1"/>
</dbReference>
<evidence type="ECO:0000256" key="2">
    <source>
        <dbReference type="ARBA" id="ARBA00012528"/>
    </source>
</evidence>
<evidence type="ECO:0000256" key="1">
    <source>
        <dbReference type="ARBA" id="ARBA00001946"/>
    </source>
</evidence>
<comment type="caution">
    <text evidence="5">The sequence shown here is derived from an EMBL/GenBank/DDBJ whole genome shotgun (WGS) entry which is preliminary data.</text>
</comment>
<dbReference type="EC" id="2.7.7.65" evidence="2"/>